<comment type="caution">
    <text evidence="3">The sequence shown here is derived from an EMBL/GenBank/DDBJ whole genome shotgun (WGS) entry which is preliminary data.</text>
</comment>
<reference evidence="3" key="1">
    <citation type="submission" date="2023-10" db="EMBL/GenBank/DDBJ databases">
        <authorList>
            <person name="Chen Y."/>
            <person name="Shah S."/>
            <person name="Dougan E. K."/>
            <person name="Thang M."/>
            <person name="Chan C."/>
        </authorList>
    </citation>
    <scope>NUCLEOTIDE SEQUENCE [LARGE SCALE GENOMIC DNA]</scope>
</reference>
<evidence type="ECO:0000313" key="4">
    <source>
        <dbReference type="Proteomes" id="UP001189429"/>
    </source>
</evidence>
<keyword evidence="4" id="KW-1185">Reference proteome</keyword>
<keyword evidence="1" id="KW-0072">Autophagy</keyword>
<protein>
    <recommendedName>
        <fullName evidence="5">Aminotransferase-like plant mobile domain-containing protein</fullName>
    </recommendedName>
</protein>
<accession>A0ABN9UMQ8</accession>
<evidence type="ECO:0008006" key="5">
    <source>
        <dbReference type="Google" id="ProtNLM"/>
    </source>
</evidence>
<feature type="compositionally biased region" description="Low complexity" evidence="2">
    <location>
        <begin position="720"/>
        <end position="731"/>
    </location>
</feature>
<dbReference type="Proteomes" id="UP001189429">
    <property type="component" value="Unassembled WGS sequence"/>
</dbReference>
<gene>
    <name evidence="3" type="ORF">PCOR1329_LOCUS49281</name>
</gene>
<dbReference type="Gene3D" id="3.30.900.10">
    <property type="entry name" value="HORMA domain"/>
    <property type="match status" value="1"/>
</dbReference>
<organism evidence="3 4">
    <name type="scientific">Prorocentrum cordatum</name>
    <dbReference type="NCBI Taxonomy" id="2364126"/>
    <lineage>
        <taxon>Eukaryota</taxon>
        <taxon>Sar</taxon>
        <taxon>Alveolata</taxon>
        <taxon>Dinophyceae</taxon>
        <taxon>Prorocentrales</taxon>
        <taxon>Prorocentraceae</taxon>
        <taxon>Prorocentrum</taxon>
    </lineage>
</organism>
<dbReference type="PANTHER" id="PTHR13430:SF4">
    <property type="entry name" value="AUTOPHAGY-RELATED PROTEIN 13"/>
    <property type="match status" value="1"/>
</dbReference>
<sequence length="820" mass="90353">MLCNIYLQREISIFGKNGADGVLRWWQNAIATAPHLADHPAARRPWNDVGKTAPLYVHYDGAEVFRNQEYHIWSYGSVMCDVGSAFDRLFPIVSIPHAALVDMRNGDPDMTFMDFGPLARWRTSKITHEQFMRLEPPVYHSPWYIVQGITLRTLHRDLAHGIYLGFGKDLAASAVVLWLYTGGLARWCSEKFEAHNVTHDMALDLLFKHYRVWCADRGVTKCRLSWNCFTLPSMGRERLNQKEFPCLSGKVKAIACKCILHYLACVSCDIYDYDGTDDHSALCGCLCSLVAYVHLLDSAGYWLTDAECRDSDYHGRRHLQLYHALRTISRHLEAELVQENPGDTIFKRMEKWTAAPLSPQAKAACSWTMLKECLSALPPSWQASTIKTVVGGWTTERTKAGRGRGKGRGKGWAASERAPRAQVQAVQKVYSEWCVKATEIILASRVERPGPGDPSQQQAAVGATFQGLKVQERFDVRKEDVAQPEFFQLRSHRSFQVDIFHSGTPRDRAGTAEEEEASKFLERWTFSFFPAGAEPIVPDRHNQMLVRKLNVTLRSLLCFTRLLPGHSFCRSMRGGQLHWRFHVEGWPPTARGPPAQELATQDFASLQSSIGALRLSVSHRKELKAPPAGVQFKGTSGYSAQGDQIEVEEGYVTAPSGAQPASARGRLDKIAEEPDDRAPSPRGPGEPPAAGRQAAQHVEAGPSSARGAPPRRGSEESVGSNASASSRAPSSQLVRDQAVALGSTPPLAAACWPGQPPPTLAWAGIHGGDGSGPSSRTASPRISPKPGPVSEEDPSAALVTSAVLRQEQLISFPADWILSL</sequence>
<feature type="region of interest" description="Disordered" evidence="2">
    <location>
        <begin position="672"/>
        <end position="794"/>
    </location>
</feature>
<evidence type="ECO:0000256" key="1">
    <source>
        <dbReference type="ARBA" id="ARBA00023006"/>
    </source>
</evidence>
<evidence type="ECO:0000313" key="3">
    <source>
        <dbReference type="EMBL" id="CAK0860275.1"/>
    </source>
</evidence>
<name>A0ABN9UMQ8_9DINO</name>
<evidence type="ECO:0000256" key="2">
    <source>
        <dbReference type="SAM" id="MobiDB-lite"/>
    </source>
</evidence>
<dbReference type="EMBL" id="CAUYUJ010015960">
    <property type="protein sequence ID" value="CAK0860275.1"/>
    <property type="molecule type" value="Genomic_DNA"/>
</dbReference>
<feature type="compositionally biased region" description="Basic residues" evidence="2">
    <location>
        <begin position="400"/>
        <end position="409"/>
    </location>
</feature>
<feature type="region of interest" description="Disordered" evidence="2">
    <location>
        <begin position="397"/>
        <end position="416"/>
    </location>
</feature>
<dbReference type="PANTHER" id="PTHR13430">
    <property type="match status" value="1"/>
</dbReference>
<dbReference type="InterPro" id="IPR036570">
    <property type="entry name" value="HORMA_dom_sf"/>
</dbReference>
<dbReference type="InterPro" id="IPR040182">
    <property type="entry name" value="ATG13"/>
</dbReference>
<proteinExistence type="predicted"/>